<name>A0A085MGQ9_9BILA</name>
<protein>
    <submittedName>
        <fullName evidence="1">Uncharacterized protein</fullName>
    </submittedName>
</protein>
<evidence type="ECO:0000313" key="1">
    <source>
        <dbReference type="EMBL" id="KFD56405.1"/>
    </source>
</evidence>
<gene>
    <name evidence="1" type="ORF">M513_02860</name>
</gene>
<dbReference type="AlphaFoldDB" id="A0A085MGQ9"/>
<reference evidence="1 2" key="1">
    <citation type="journal article" date="2014" name="Nat. Genet.">
        <title>Genome and transcriptome of the porcine whipworm Trichuris suis.</title>
        <authorList>
            <person name="Jex A.R."/>
            <person name="Nejsum P."/>
            <person name="Schwarz E.M."/>
            <person name="Hu L."/>
            <person name="Young N.D."/>
            <person name="Hall R.S."/>
            <person name="Korhonen P.K."/>
            <person name="Liao S."/>
            <person name="Thamsborg S."/>
            <person name="Xia J."/>
            <person name="Xu P."/>
            <person name="Wang S."/>
            <person name="Scheerlinck J.P."/>
            <person name="Hofmann A."/>
            <person name="Sternberg P.W."/>
            <person name="Wang J."/>
            <person name="Gasser R.B."/>
        </authorList>
    </citation>
    <scope>NUCLEOTIDE SEQUENCE [LARGE SCALE GENOMIC DNA]</scope>
    <source>
        <strain evidence="1">DCEP-RM93M</strain>
    </source>
</reference>
<sequence>MCGIFYSKQELISGPCHRGETALIISYGTGYLNTVLHIQQSGLLSWLHPLWQLTVLVCFIHANCLYFGFNMPRMEGSQGLTGQCSEIAYEAKYDCLVHHLRETGNPFFRTETTRFTAQAVGIIKLLSQRMETEKTANDLTVADPAPSLIQKYFLRATNVGGQRNVDKFDALKLVASQ</sequence>
<dbReference type="EMBL" id="KL363194">
    <property type="protein sequence ID" value="KFD56405.1"/>
    <property type="molecule type" value="Genomic_DNA"/>
</dbReference>
<evidence type="ECO:0000313" key="2">
    <source>
        <dbReference type="Proteomes" id="UP000030764"/>
    </source>
</evidence>
<organism evidence="1 2">
    <name type="scientific">Trichuris suis</name>
    <name type="common">pig whipworm</name>
    <dbReference type="NCBI Taxonomy" id="68888"/>
    <lineage>
        <taxon>Eukaryota</taxon>
        <taxon>Metazoa</taxon>
        <taxon>Ecdysozoa</taxon>
        <taxon>Nematoda</taxon>
        <taxon>Enoplea</taxon>
        <taxon>Dorylaimia</taxon>
        <taxon>Trichinellida</taxon>
        <taxon>Trichuridae</taxon>
        <taxon>Trichuris</taxon>
    </lineage>
</organism>
<dbReference type="Proteomes" id="UP000030764">
    <property type="component" value="Unassembled WGS sequence"/>
</dbReference>
<keyword evidence="2" id="KW-1185">Reference proteome</keyword>
<accession>A0A085MGQ9</accession>
<proteinExistence type="predicted"/>